<keyword evidence="3" id="KW-1185">Reference proteome</keyword>
<comment type="caution">
    <text evidence="2">The sequence shown here is derived from an EMBL/GenBank/DDBJ whole genome shotgun (WGS) entry which is preliminary data.</text>
</comment>
<evidence type="ECO:0000313" key="3">
    <source>
        <dbReference type="Proteomes" id="UP001337681"/>
    </source>
</evidence>
<proteinExistence type="predicted"/>
<organism evidence="2 3">
    <name type="scientific">Pedobacter flavus</name>
    <dbReference type="NCBI Taxonomy" id="3113906"/>
    <lineage>
        <taxon>Bacteria</taxon>
        <taxon>Pseudomonadati</taxon>
        <taxon>Bacteroidota</taxon>
        <taxon>Sphingobacteriia</taxon>
        <taxon>Sphingobacteriales</taxon>
        <taxon>Sphingobacteriaceae</taxon>
        <taxon>Pedobacter</taxon>
    </lineage>
</organism>
<dbReference type="Proteomes" id="UP001337681">
    <property type="component" value="Unassembled WGS sequence"/>
</dbReference>
<dbReference type="Pfam" id="PF22557">
    <property type="entry name" value="DuOB"/>
    <property type="match status" value="1"/>
</dbReference>
<dbReference type="RefSeq" id="WP_330146243.1">
    <property type="nucleotide sequence ID" value="NZ_JAZDQU010000002.1"/>
</dbReference>
<gene>
    <name evidence="2" type="ORF">VRU49_07920</name>
</gene>
<name>A0ABU7H256_9SPHI</name>
<dbReference type="EMBL" id="JAZDQU010000002">
    <property type="protein sequence ID" value="MEE1885344.1"/>
    <property type="molecule type" value="Genomic_DNA"/>
</dbReference>
<accession>A0ABU7H256</accession>
<protein>
    <recommendedName>
        <fullName evidence="1">Dual OB-containing domain-containing protein</fullName>
    </recommendedName>
</protein>
<reference evidence="2 3" key="1">
    <citation type="submission" date="2024-01" db="EMBL/GenBank/DDBJ databases">
        <title>Pedobacter sp. nov., isolated from oil-contaminated soil.</title>
        <authorList>
            <person name="Le N.T.T."/>
        </authorList>
    </citation>
    <scope>NUCLEOTIDE SEQUENCE [LARGE SCALE GENOMIC DNA]</scope>
    <source>
        <strain evidence="2 3">VNH31</strain>
    </source>
</reference>
<dbReference type="InterPro" id="IPR054335">
    <property type="entry name" value="DuOB_dom"/>
</dbReference>
<evidence type="ECO:0000313" key="2">
    <source>
        <dbReference type="EMBL" id="MEE1885344.1"/>
    </source>
</evidence>
<evidence type="ECO:0000259" key="1">
    <source>
        <dbReference type="Pfam" id="PF22557"/>
    </source>
</evidence>
<feature type="domain" description="Dual OB-containing" evidence="1">
    <location>
        <begin position="3"/>
        <end position="209"/>
    </location>
</feature>
<sequence length="212" mass="24490">MRKRVLLLAVSCKTGGLCPGGLDLDDPTKWIRIVRDDGHAGAVQGHEIDFASPLDIIEFDGRHMPQGKQQENWVIDNNSCRKVGNRNQDVLEWAYQQYSYKGFWGNYKTFLNEQEFNSVTAPTESFMIVTNVRIYKNEWDRAKIDFNWDGARFRITGVSMTDQDFYGRIRNGDVTYDNAYILTSIPKAIDDWVHPETGEKRAYKFVSKIYGI</sequence>